<dbReference type="PROSITE" id="PS50033">
    <property type="entry name" value="UBX"/>
    <property type="match status" value="1"/>
</dbReference>
<dbReference type="InterPro" id="IPR001012">
    <property type="entry name" value="UBX_dom"/>
</dbReference>
<evidence type="ECO:0000313" key="4">
    <source>
        <dbReference type="Proteomes" id="UP000245383"/>
    </source>
</evidence>
<dbReference type="SMART" id="SM00166">
    <property type="entry name" value="UBX"/>
    <property type="match status" value="1"/>
</dbReference>
<reference evidence="3 4" key="1">
    <citation type="journal article" date="2018" name="MBio">
        <title>Comparative Genomics Reveals the Core Gene Toolbox for the Fungus-Insect Symbiosis.</title>
        <authorList>
            <person name="Wang Y."/>
            <person name="Stata M."/>
            <person name="Wang W."/>
            <person name="Stajich J.E."/>
            <person name="White M.M."/>
            <person name="Moncalvo J.M."/>
        </authorList>
    </citation>
    <scope>NUCLEOTIDE SEQUENCE [LARGE SCALE GENOMIC DNA]</scope>
    <source>
        <strain evidence="3 4">SWE-8-4</strain>
    </source>
</reference>
<dbReference type="Pfam" id="PF11470">
    <property type="entry name" value="TUG-UBL1"/>
    <property type="match status" value="1"/>
</dbReference>
<sequence>MELNGSDELHIILSLIYPCKDLLQKSLEIFILVASLHFYSFTNYKVFIQLTATKMSTSLKVSYGINSQVLVKVTPAMTLKAVVEQVCSQDKKLGDSSNYTLKLKNKCLNLSLTVRFANLWQGANLTLVKAAKIGNLKVSVALQLPNGQRIQEQYSNTTSLKDIFETSTKTRIEDFVEFLSISILNVQYKGADTLSNTTLHSIGVDSGSILAKAHFENNKQLNVLIPKKDDGEIDNKNRLNSKVELSQKILELKVEPPQNLDESLMHEPTREDSDINQKKLDNSVKIIKQSNNLPNLVDVPDNFYNITPEEAKNLLKDNLTKQQESGFITKAERDKQAKIEIEKKKKKFSKTNIQFKLDDGTRLQKMFDSDEKASSLFTCVKELLTVDENEIKLYTLHPTKYIEKNEKKTLFEMKLYPSVLINVGSTKRKLDFSDVVPELSSQNGNQQEHGYSSIENKKPLDTIGIVSNNLNTPMHNVESSSGQRSDKSKTAQNNPKWLQSVAKHLFKK</sequence>
<dbReference type="OrthoDB" id="440781at2759"/>
<dbReference type="GO" id="GO:0006886">
    <property type="term" value="P:intracellular protein transport"/>
    <property type="evidence" value="ECO:0007669"/>
    <property type="project" value="TreeGrafter"/>
</dbReference>
<keyword evidence="4" id="KW-1185">Reference proteome</keyword>
<dbReference type="GO" id="GO:0012506">
    <property type="term" value="C:vesicle membrane"/>
    <property type="evidence" value="ECO:0007669"/>
    <property type="project" value="TreeGrafter"/>
</dbReference>
<dbReference type="Gene3D" id="3.10.20.90">
    <property type="entry name" value="Phosphatidylinositol 3-kinase Catalytic Subunit, Chain A, domain 1"/>
    <property type="match status" value="2"/>
</dbReference>
<feature type="domain" description="UBX" evidence="2">
    <location>
        <begin position="346"/>
        <end position="423"/>
    </location>
</feature>
<organism evidence="3 4">
    <name type="scientific">Smittium simulii</name>
    <dbReference type="NCBI Taxonomy" id="133385"/>
    <lineage>
        <taxon>Eukaryota</taxon>
        <taxon>Fungi</taxon>
        <taxon>Fungi incertae sedis</taxon>
        <taxon>Zoopagomycota</taxon>
        <taxon>Kickxellomycotina</taxon>
        <taxon>Harpellomycetes</taxon>
        <taxon>Harpellales</taxon>
        <taxon>Legeriomycetaceae</taxon>
        <taxon>Smittium</taxon>
    </lineage>
</organism>
<dbReference type="CDD" id="cd01767">
    <property type="entry name" value="UBX"/>
    <property type="match status" value="1"/>
</dbReference>
<dbReference type="PANTHER" id="PTHR46467:SF1">
    <property type="entry name" value="TETHER CONTAINING UBX DOMAIN FOR GLUT4"/>
    <property type="match status" value="1"/>
</dbReference>
<feature type="region of interest" description="Disordered" evidence="1">
    <location>
        <begin position="464"/>
        <end position="497"/>
    </location>
</feature>
<evidence type="ECO:0000313" key="3">
    <source>
        <dbReference type="EMBL" id="PVU93677.1"/>
    </source>
</evidence>
<dbReference type="PANTHER" id="PTHR46467">
    <property type="entry name" value="TETHER CONTAINING UBX DOMAIN FOR GLUT4"/>
    <property type="match status" value="1"/>
</dbReference>
<proteinExistence type="predicted"/>
<accession>A0A2T9YMX7</accession>
<dbReference type="AlphaFoldDB" id="A0A2T9YMX7"/>
<gene>
    <name evidence="3" type="ORF">BB561_003103</name>
</gene>
<protein>
    <recommendedName>
        <fullName evidence="2">UBX domain-containing protein</fullName>
    </recommendedName>
</protein>
<dbReference type="InterPro" id="IPR029071">
    <property type="entry name" value="Ubiquitin-like_domsf"/>
</dbReference>
<dbReference type="EMBL" id="MBFR01000120">
    <property type="protein sequence ID" value="PVU93677.1"/>
    <property type="molecule type" value="Genomic_DNA"/>
</dbReference>
<evidence type="ECO:0000259" key="2">
    <source>
        <dbReference type="PROSITE" id="PS50033"/>
    </source>
</evidence>
<evidence type="ECO:0000256" key="1">
    <source>
        <dbReference type="SAM" id="MobiDB-lite"/>
    </source>
</evidence>
<dbReference type="InterPro" id="IPR021569">
    <property type="entry name" value="TUG-UBL1"/>
</dbReference>
<dbReference type="Pfam" id="PF00789">
    <property type="entry name" value="UBX"/>
    <property type="match status" value="1"/>
</dbReference>
<dbReference type="GO" id="GO:0005737">
    <property type="term" value="C:cytoplasm"/>
    <property type="evidence" value="ECO:0007669"/>
    <property type="project" value="TreeGrafter"/>
</dbReference>
<comment type="caution">
    <text evidence="3">The sequence shown here is derived from an EMBL/GenBank/DDBJ whole genome shotgun (WGS) entry which is preliminary data.</text>
</comment>
<dbReference type="STRING" id="133385.A0A2T9YMX7"/>
<feature type="compositionally biased region" description="Polar residues" evidence="1">
    <location>
        <begin position="465"/>
        <end position="483"/>
    </location>
</feature>
<name>A0A2T9YMX7_9FUNG</name>
<dbReference type="Proteomes" id="UP000245383">
    <property type="component" value="Unassembled WGS sequence"/>
</dbReference>
<dbReference type="SUPFAM" id="SSF54236">
    <property type="entry name" value="Ubiquitin-like"/>
    <property type="match status" value="2"/>
</dbReference>
<dbReference type="GO" id="GO:0005634">
    <property type="term" value="C:nucleus"/>
    <property type="evidence" value="ECO:0007669"/>
    <property type="project" value="TreeGrafter"/>
</dbReference>